<dbReference type="EMBL" id="JACEON010000002">
    <property type="protein sequence ID" value="MBA4610450.1"/>
    <property type="molecule type" value="Genomic_DNA"/>
</dbReference>
<name>A0A838XUB0_9HYPH</name>
<keyword evidence="2" id="KW-0969">Cilium</keyword>
<dbReference type="InterPro" id="IPR019704">
    <property type="entry name" value="Flagellar_assmbl_FliX_class2"/>
</dbReference>
<keyword evidence="2" id="KW-0966">Cell projection</keyword>
<sequence>MRITGYTPTSGVAGRANKKRVGGSGSGFDLHQQEEASAAASGGAAAGIAGLDALLALQEVEDPLVGRRQAFARGHDLLDTLEAVKADLLGGRISSERLQRLAGLLERRKPSGDAALDAIVEEIELRARVELAKLGHFPG</sequence>
<comment type="caution">
    <text evidence="2">The sequence shown here is derived from an EMBL/GenBank/DDBJ whole genome shotgun (WGS) entry which is preliminary data.</text>
</comment>
<organism evidence="2 3">
    <name type="scientific">Stappia taiwanensis</name>
    <dbReference type="NCBI Taxonomy" id="992267"/>
    <lineage>
        <taxon>Bacteria</taxon>
        <taxon>Pseudomonadati</taxon>
        <taxon>Pseudomonadota</taxon>
        <taxon>Alphaproteobacteria</taxon>
        <taxon>Hyphomicrobiales</taxon>
        <taxon>Stappiaceae</taxon>
        <taxon>Stappia</taxon>
    </lineage>
</organism>
<gene>
    <name evidence="2" type="ORF">H1W37_02195</name>
</gene>
<accession>A0A838XUB0</accession>
<dbReference type="GO" id="GO:0044781">
    <property type="term" value="P:bacterial-type flagellum organization"/>
    <property type="evidence" value="ECO:0007669"/>
    <property type="project" value="InterPro"/>
</dbReference>
<dbReference type="RefSeq" id="WP_181758652.1">
    <property type="nucleotide sequence ID" value="NZ_BMCR01000002.1"/>
</dbReference>
<evidence type="ECO:0000313" key="2">
    <source>
        <dbReference type="EMBL" id="MBA4610450.1"/>
    </source>
</evidence>
<dbReference type="Pfam" id="PF10768">
    <property type="entry name" value="FliX"/>
    <property type="match status" value="1"/>
</dbReference>
<keyword evidence="2" id="KW-0282">Flagellum</keyword>
<evidence type="ECO:0000313" key="3">
    <source>
        <dbReference type="Proteomes" id="UP000559404"/>
    </source>
</evidence>
<feature type="region of interest" description="Disordered" evidence="1">
    <location>
        <begin position="1"/>
        <end position="30"/>
    </location>
</feature>
<feature type="compositionally biased region" description="Polar residues" evidence="1">
    <location>
        <begin position="1"/>
        <end position="10"/>
    </location>
</feature>
<keyword evidence="3" id="KW-1185">Reference proteome</keyword>
<dbReference type="Proteomes" id="UP000559404">
    <property type="component" value="Unassembled WGS sequence"/>
</dbReference>
<reference evidence="2 3" key="2">
    <citation type="submission" date="2020-08" db="EMBL/GenBank/DDBJ databases">
        <title>Stappia taiwanensis sp. nov., isolated from a coastal thermal spring.</title>
        <authorList>
            <person name="Kampfer P."/>
        </authorList>
    </citation>
    <scope>NUCLEOTIDE SEQUENCE [LARGE SCALE GENOMIC DNA]</scope>
    <source>
        <strain evidence="2 3">DSM 23284</strain>
    </source>
</reference>
<dbReference type="AlphaFoldDB" id="A0A838XUB0"/>
<proteinExistence type="predicted"/>
<reference evidence="2 3" key="1">
    <citation type="submission" date="2020-07" db="EMBL/GenBank/DDBJ databases">
        <authorList>
            <person name="Li M."/>
        </authorList>
    </citation>
    <scope>NUCLEOTIDE SEQUENCE [LARGE SCALE GENOMIC DNA]</scope>
    <source>
        <strain evidence="2 3">DSM 23284</strain>
    </source>
</reference>
<protein>
    <submittedName>
        <fullName evidence="2">Flagellar assembly protein FliX</fullName>
    </submittedName>
</protein>
<evidence type="ECO:0000256" key="1">
    <source>
        <dbReference type="SAM" id="MobiDB-lite"/>
    </source>
</evidence>